<keyword evidence="3" id="KW-1185">Reference proteome</keyword>
<dbReference type="InterPro" id="IPR048365">
    <property type="entry name" value="TNP-like_RNaseH_N"/>
</dbReference>
<proteinExistence type="predicted"/>
<comment type="caution">
    <text evidence="2">The sequence shown here is derived from an EMBL/GenBank/DDBJ whole genome shotgun (WGS) entry which is preliminary data.</text>
</comment>
<reference evidence="2" key="2">
    <citation type="submission" date="2021-09" db="EMBL/GenBank/DDBJ databases">
        <authorList>
            <person name="Jia N."/>
            <person name="Wang J."/>
            <person name="Shi W."/>
            <person name="Du L."/>
            <person name="Sun Y."/>
            <person name="Zhan W."/>
            <person name="Jiang J."/>
            <person name="Wang Q."/>
            <person name="Zhang B."/>
            <person name="Ji P."/>
            <person name="Sakyi L.B."/>
            <person name="Cui X."/>
            <person name="Yuan T."/>
            <person name="Jiang B."/>
            <person name="Yang W."/>
            <person name="Lam T.T.-Y."/>
            <person name="Chang Q."/>
            <person name="Ding S."/>
            <person name="Wang X."/>
            <person name="Zhu J."/>
            <person name="Ruan X."/>
            <person name="Zhao L."/>
            <person name="Wei J."/>
            <person name="Que T."/>
            <person name="Du C."/>
            <person name="Cheng J."/>
            <person name="Dai P."/>
            <person name="Han X."/>
            <person name="Huang E."/>
            <person name="Gao Y."/>
            <person name="Liu J."/>
            <person name="Shao H."/>
            <person name="Ye R."/>
            <person name="Li L."/>
            <person name="Wei W."/>
            <person name="Wang X."/>
            <person name="Wang C."/>
            <person name="Huo Q."/>
            <person name="Li W."/>
            <person name="Guo W."/>
            <person name="Chen H."/>
            <person name="Chen S."/>
            <person name="Zhou L."/>
            <person name="Zhou L."/>
            <person name="Ni X."/>
            <person name="Tian J."/>
            <person name="Zhou Y."/>
            <person name="Sheng Y."/>
            <person name="Liu T."/>
            <person name="Pan Y."/>
            <person name="Xia L."/>
            <person name="Li J."/>
            <person name="Zhao F."/>
            <person name="Cao W."/>
        </authorList>
    </citation>
    <scope>NUCLEOTIDE SEQUENCE</scope>
    <source>
        <strain evidence="2">Rmic-2018</strain>
        <tissue evidence="2">Larvae</tissue>
    </source>
</reference>
<sequence length="123" mass="13490">MVVGTAAHCRMPFGYFLYAGLSGKVLKNPVFEANCCNQDCSLTAEAIVCDCLMANAAMVKLLGCRVHELTVNELETSFPNPQEIGEEIFVVFDRCHALKLPRNLFGDKSTLWSPTYGISVPCP</sequence>
<protein>
    <recommendedName>
        <fullName evidence="1">Transposable element P transposase-like RNase H domain-containing protein</fullName>
    </recommendedName>
</protein>
<accession>A0A9J6DSL1</accession>
<organism evidence="2 3">
    <name type="scientific">Rhipicephalus microplus</name>
    <name type="common">Cattle tick</name>
    <name type="synonym">Boophilus microplus</name>
    <dbReference type="NCBI Taxonomy" id="6941"/>
    <lineage>
        <taxon>Eukaryota</taxon>
        <taxon>Metazoa</taxon>
        <taxon>Ecdysozoa</taxon>
        <taxon>Arthropoda</taxon>
        <taxon>Chelicerata</taxon>
        <taxon>Arachnida</taxon>
        <taxon>Acari</taxon>
        <taxon>Parasitiformes</taxon>
        <taxon>Ixodida</taxon>
        <taxon>Ixodoidea</taxon>
        <taxon>Ixodidae</taxon>
        <taxon>Rhipicephalinae</taxon>
        <taxon>Rhipicephalus</taxon>
        <taxon>Boophilus</taxon>
    </lineage>
</organism>
<dbReference type="Proteomes" id="UP000821866">
    <property type="component" value="Unassembled WGS sequence"/>
</dbReference>
<dbReference type="AlphaFoldDB" id="A0A9J6DSL1"/>
<dbReference type="EMBL" id="JABSTU010000007">
    <property type="protein sequence ID" value="KAH8024872.1"/>
    <property type="molecule type" value="Genomic_DNA"/>
</dbReference>
<feature type="domain" description="Transposable element P transposase-like RNase H" evidence="1">
    <location>
        <begin position="1"/>
        <end position="63"/>
    </location>
</feature>
<dbReference type="Pfam" id="PF21787">
    <property type="entry name" value="TNP-like_RNaseH_N"/>
    <property type="match status" value="1"/>
</dbReference>
<evidence type="ECO:0000313" key="2">
    <source>
        <dbReference type="EMBL" id="KAH8024872.1"/>
    </source>
</evidence>
<gene>
    <name evidence="2" type="ORF">HPB51_001972</name>
</gene>
<name>A0A9J6DSL1_RHIMP</name>
<reference evidence="2" key="1">
    <citation type="journal article" date="2020" name="Cell">
        <title>Large-Scale Comparative Analyses of Tick Genomes Elucidate Their Genetic Diversity and Vector Capacities.</title>
        <authorList>
            <consortium name="Tick Genome and Microbiome Consortium (TIGMIC)"/>
            <person name="Jia N."/>
            <person name="Wang J."/>
            <person name="Shi W."/>
            <person name="Du L."/>
            <person name="Sun Y."/>
            <person name="Zhan W."/>
            <person name="Jiang J.F."/>
            <person name="Wang Q."/>
            <person name="Zhang B."/>
            <person name="Ji P."/>
            <person name="Bell-Sakyi L."/>
            <person name="Cui X.M."/>
            <person name="Yuan T.T."/>
            <person name="Jiang B.G."/>
            <person name="Yang W.F."/>
            <person name="Lam T.T."/>
            <person name="Chang Q.C."/>
            <person name="Ding S.J."/>
            <person name="Wang X.J."/>
            <person name="Zhu J.G."/>
            <person name="Ruan X.D."/>
            <person name="Zhao L."/>
            <person name="Wei J.T."/>
            <person name="Ye R.Z."/>
            <person name="Que T.C."/>
            <person name="Du C.H."/>
            <person name="Zhou Y.H."/>
            <person name="Cheng J.X."/>
            <person name="Dai P.F."/>
            <person name="Guo W.B."/>
            <person name="Han X.H."/>
            <person name="Huang E.J."/>
            <person name="Li L.F."/>
            <person name="Wei W."/>
            <person name="Gao Y.C."/>
            <person name="Liu J.Z."/>
            <person name="Shao H.Z."/>
            <person name="Wang X."/>
            <person name="Wang C.C."/>
            <person name="Yang T.C."/>
            <person name="Huo Q.B."/>
            <person name="Li W."/>
            <person name="Chen H.Y."/>
            <person name="Chen S.E."/>
            <person name="Zhou L.G."/>
            <person name="Ni X.B."/>
            <person name="Tian J.H."/>
            <person name="Sheng Y."/>
            <person name="Liu T."/>
            <person name="Pan Y.S."/>
            <person name="Xia L.Y."/>
            <person name="Li J."/>
            <person name="Zhao F."/>
            <person name="Cao W.C."/>
        </authorList>
    </citation>
    <scope>NUCLEOTIDE SEQUENCE</scope>
    <source>
        <strain evidence="2">Rmic-2018</strain>
    </source>
</reference>
<evidence type="ECO:0000313" key="3">
    <source>
        <dbReference type="Proteomes" id="UP000821866"/>
    </source>
</evidence>
<evidence type="ECO:0000259" key="1">
    <source>
        <dbReference type="Pfam" id="PF21787"/>
    </source>
</evidence>